<dbReference type="HOGENOM" id="CLU_2873859_0_0_1"/>
<reference evidence="2" key="2">
    <citation type="submission" date="2015-01" db="EMBL/GenBank/DDBJ databases">
        <title>Evolutionary Origins and Diversification of the Mycorrhizal Mutualists.</title>
        <authorList>
            <consortium name="DOE Joint Genome Institute"/>
            <consortium name="Mycorrhizal Genomics Consortium"/>
            <person name="Kohler A."/>
            <person name="Kuo A."/>
            <person name="Nagy L.G."/>
            <person name="Floudas D."/>
            <person name="Copeland A."/>
            <person name="Barry K.W."/>
            <person name="Cichocki N."/>
            <person name="Veneault-Fourrey C."/>
            <person name="LaButti K."/>
            <person name="Lindquist E.A."/>
            <person name="Lipzen A."/>
            <person name="Lundell T."/>
            <person name="Morin E."/>
            <person name="Murat C."/>
            <person name="Riley R."/>
            <person name="Ohm R."/>
            <person name="Sun H."/>
            <person name="Tunlid A."/>
            <person name="Henrissat B."/>
            <person name="Grigoriev I.V."/>
            <person name="Hibbett D.S."/>
            <person name="Martin F."/>
        </authorList>
    </citation>
    <scope>NUCLEOTIDE SEQUENCE [LARGE SCALE GENOMIC DNA]</scope>
    <source>
        <strain evidence="2">LaAM-08-1</strain>
    </source>
</reference>
<organism evidence="1 2">
    <name type="scientific">Laccaria amethystina LaAM-08-1</name>
    <dbReference type="NCBI Taxonomy" id="1095629"/>
    <lineage>
        <taxon>Eukaryota</taxon>
        <taxon>Fungi</taxon>
        <taxon>Dikarya</taxon>
        <taxon>Basidiomycota</taxon>
        <taxon>Agaricomycotina</taxon>
        <taxon>Agaricomycetes</taxon>
        <taxon>Agaricomycetidae</taxon>
        <taxon>Agaricales</taxon>
        <taxon>Agaricineae</taxon>
        <taxon>Hydnangiaceae</taxon>
        <taxon>Laccaria</taxon>
    </lineage>
</organism>
<feature type="non-terminal residue" evidence="1">
    <location>
        <position position="1"/>
    </location>
</feature>
<gene>
    <name evidence="1" type="ORF">K443DRAFT_686083</name>
</gene>
<proteinExistence type="predicted"/>
<name>A0A0C9X4A8_9AGAR</name>
<reference evidence="1 2" key="1">
    <citation type="submission" date="2014-04" db="EMBL/GenBank/DDBJ databases">
        <authorList>
            <consortium name="DOE Joint Genome Institute"/>
            <person name="Kuo A."/>
            <person name="Kohler A."/>
            <person name="Nagy L.G."/>
            <person name="Floudas D."/>
            <person name="Copeland A."/>
            <person name="Barry K.W."/>
            <person name="Cichocki N."/>
            <person name="Veneault-Fourrey C."/>
            <person name="LaButti K."/>
            <person name="Lindquist E.A."/>
            <person name="Lipzen A."/>
            <person name="Lundell T."/>
            <person name="Morin E."/>
            <person name="Murat C."/>
            <person name="Sun H."/>
            <person name="Tunlid A."/>
            <person name="Henrissat B."/>
            <person name="Grigoriev I.V."/>
            <person name="Hibbett D.S."/>
            <person name="Martin F."/>
            <person name="Nordberg H.P."/>
            <person name="Cantor M.N."/>
            <person name="Hua S.X."/>
        </authorList>
    </citation>
    <scope>NUCLEOTIDE SEQUENCE [LARGE SCALE GENOMIC DNA]</scope>
    <source>
        <strain evidence="1 2">LaAM-08-1</strain>
    </source>
</reference>
<evidence type="ECO:0000313" key="2">
    <source>
        <dbReference type="Proteomes" id="UP000054477"/>
    </source>
</evidence>
<dbReference type="EMBL" id="KN839017">
    <property type="protein sequence ID" value="KIJ91372.1"/>
    <property type="molecule type" value="Genomic_DNA"/>
</dbReference>
<dbReference type="AlphaFoldDB" id="A0A0C9X4A8"/>
<accession>A0A0C9X4A8</accession>
<protein>
    <submittedName>
        <fullName evidence="1">Uncharacterized protein</fullName>
    </submittedName>
</protein>
<keyword evidence="2" id="KW-1185">Reference proteome</keyword>
<evidence type="ECO:0000313" key="1">
    <source>
        <dbReference type="EMBL" id="KIJ91372.1"/>
    </source>
</evidence>
<dbReference type="Proteomes" id="UP000054477">
    <property type="component" value="Unassembled WGS sequence"/>
</dbReference>
<sequence>ILHGQRGAIYTKSALGGVTDHFDDEGLSCDDQVAGEAQTSIPMSARGTPGKETICLKSEEVSFY</sequence>